<comment type="caution">
    <text evidence="13">The sequence shown here is derived from an EMBL/GenBank/DDBJ whole genome shotgun (WGS) entry which is preliminary data.</text>
</comment>
<dbReference type="EC" id="6.3.2.6" evidence="3 11"/>
<dbReference type="PROSITE" id="PS01058">
    <property type="entry name" value="SAICAR_SYNTHETASE_2"/>
    <property type="match status" value="1"/>
</dbReference>
<evidence type="ECO:0000256" key="1">
    <source>
        <dbReference type="ARBA" id="ARBA00004672"/>
    </source>
</evidence>
<reference evidence="14" key="1">
    <citation type="submission" date="2015-07" db="EMBL/GenBank/DDBJ databases">
        <title>Draft Genome Sequence of Oceanobacillus picturae Heshi-B3 that Was Isolated from Fermented Rice Bran with Aging Salted Mackerel, Which Was Named Heshiko as Traditional Fermented Seafood in Japan.</title>
        <authorList>
            <person name="Akuzawa S."/>
            <person name="Nakagawa J."/>
            <person name="Kanekatsu T."/>
            <person name="Kanesaki Y."/>
            <person name="Suzuki T."/>
        </authorList>
    </citation>
    <scope>NUCLEOTIDE SEQUENCE [LARGE SCALE GENOMIC DNA]</scope>
    <source>
        <strain evidence="14">Heshi-B3</strain>
    </source>
</reference>
<dbReference type="PROSITE" id="PS01057">
    <property type="entry name" value="SAICAR_SYNTHETASE_1"/>
    <property type="match status" value="1"/>
</dbReference>
<comment type="pathway">
    <text evidence="1 11">Purine metabolism; IMP biosynthesis via de novo pathway; 5-amino-1-(5-phospho-D-ribosyl)imidazole-4-carboxamide from 5-amino-1-(5-phospho-D-ribosyl)imidazole-4-carboxylate: step 1/2.</text>
</comment>
<dbReference type="InterPro" id="IPR001636">
    <property type="entry name" value="SAICAR_synth"/>
</dbReference>
<dbReference type="CDD" id="cd01415">
    <property type="entry name" value="SAICAR_synt_PurC"/>
    <property type="match status" value="1"/>
</dbReference>
<dbReference type="PANTHER" id="PTHR43599:SF3">
    <property type="entry name" value="SI:DKEY-6E2.2"/>
    <property type="match status" value="1"/>
</dbReference>
<feature type="domain" description="SAICAR synthetase/ADE2 N-terminal" evidence="12">
    <location>
        <begin position="8"/>
        <end position="235"/>
    </location>
</feature>
<dbReference type="SUPFAM" id="SSF56104">
    <property type="entry name" value="SAICAR synthase-like"/>
    <property type="match status" value="1"/>
</dbReference>
<evidence type="ECO:0000256" key="5">
    <source>
        <dbReference type="ARBA" id="ARBA00022598"/>
    </source>
</evidence>
<keyword evidence="8 11" id="KW-0067">ATP-binding</keyword>
<dbReference type="PANTHER" id="PTHR43599">
    <property type="entry name" value="MULTIFUNCTIONAL PROTEIN ADE2"/>
    <property type="match status" value="1"/>
</dbReference>
<reference evidence="13 14" key="2">
    <citation type="journal article" date="2016" name="Genome Announc.">
        <title>Draft Genome Sequence of Oceanobacillus picturae Heshi-B3, Isolated from Fermented Rice Bran in a Traditional Japanese Seafood Dish.</title>
        <authorList>
            <person name="Akuzawa S."/>
            <person name="Nagaoka J."/>
            <person name="Kanekatsu M."/>
            <person name="Kanesaki Y."/>
            <person name="Suzuki T."/>
        </authorList>
    </citation>
    <scope>NUCLEOTIDE SEQUENCE [LARGE SCALE GENOMIC DNA]</scope>
    <source>
        <strain evidence="13 14">Heshi-B3</strain>
    </source>
</reference>
<evidence type="ECO:0000256" key="7">
    <source>
        <dbReference type="ARBA" id="ARBA00022755"/>
    </source>
</evidence>
<keyword evidence="6 11" id="KW-0547">Nucleotide-binding</keyword>
<evidence type="ECO:0000259" key="12">
    <source>
        <dbReference type="Pfam" id="PF01259"/>
    </source>
</evidence>
<gene>
    <name evidence="11" type="primary">purC</name>
    <name evidence="13" type="ORF">OPHB3_3686</name>
</gene>
<evidence type="ECO:0000256" key="4">
    <source>
        <dbReference type="ARBA" id="ARBA00016460"/>
    </source>
</evidence>
<organism evidence="13 14">
    <name type="scientific">Oceanobacillus picturae</name>
    <dbReference type="NCBI Taxonomy" id="171693"/>
    <lineage>
        <taxon>Bacteria</taxon>
        <taxon>Bacillati</taxon>
        <taxon>Bacillota</taxon>
        <taxon>Bacilli</taxon>
        <taxon>Bacillales</taxon>
        <taxon>Bacillaceae</taxon>
        <taxon>Oceanobacillus</taxon>
    </lineage>
</organism>
<accession>A0A0U9HAI8</accession>
<dbReference type="GO" id="GO:0004639">
    <property type="term" value="F:phosphoribosylaminoimidazolesuccinocarboxamide synthase activity"/>
    <property type="evidence" value="ECO:0007669"/>
    <property type="project" value="UniProtKB-UniRule"/>
</dbReference>
<dbReference type="Proteomes" id="UP000052946">
    <property type="component" value="Unassembled WGS sequence"/>
</dbReference>
<dbReference type="InterPro" id="IPR028923">
    <property type="entry name" value="SAICAR_synt/ADE2_N"/>
</dbReference>
<dbReference type="Gene3D" id="3.30.200.20">
    <property type="entry name" value="Phosphorylase Kinase, domain 1"/>
    <property type="match status" value="1"/>
</dbReference>
<dbReference type="NCBIfam" id="TIGR00081">
    <property type="entry name" value="purC"/>
    <property type="match status" value="1"/>
</dbReference>
<dbReference type="GO" id="GO:0006189">
    <property type="term" value="P:'de novo' IMP biosynthetic process"/>
    <property type="evidence" value="ECO:0007669"/>
    <property type="project" value="UniProtKB-UniRule"/>
</dbReference>
<dbReference type="Gene3D" id="3.30.470.20">
    <property type="entry name" value="ATP-grasp fold, B domain"/>
    <property type="match status" value="1"/>
</dbReference>
<evidence type="ECO:0000256" key="8">
    <source>
        <dbReference type="ARBA" id="ARBA00022840"/>
    </source>
</evidence>
<dbReference type="InterPro" id="IPR050089">
    <property type="entry name" value="SAICAR_synthetase"/>
</dbReference>
<evidence type="ECO:0000313" key="13">
    <source>
        <dbReference type="EMBL" id="GAQ19703.1"/>
    </source>
</evidence>
<comment type="similarity">
    <text evidence="2 11">Belongs to the SAICAR synthetase family.</text>
</comment>
<dbReference type="InterPro" id="IPR033934">
    <property type="entry name" value="SAICAR_synt_PurC"/>
</dbReference>
<name>A0A0U9HAI8_9BACI</name>
<sequence length="240" mass="27315">MNKLKSSLLYEGKAKKIYQAEGRNGQLVLSYKNDATAFNGEKKATFTGKGRLNNEISARIFPFLHDQGIETHFIERLNETEQLVQQTEIIPLEVVVRNLATGSITKRLGIKEKTIFDPPILELFYKDDDLGDPLINEEHALFLSDVTPSELQEIKRKALEINKQLTKLFAAIDITLVDFKLEFGRLASGCIILADEISPDTCRLWDITTEEKLDKDVFRQGTGDLLEVYEEILKRLEANQ</sequence>
<evidence type="ECO:0000256" key="11">
    <source>
        <dbReference type="HAMAP-Rule" id="MF_00137"/>
    </source>
</evidence>
<protein>
    <recommendedName>
        <fullName evidence="4 11">Phosphoribosylaminoimidazole-succinocarboxamide synthase</fullName>
        <ecNumber evidence="3 11">6.3.2.6</ecNumber>
    </recommendedName>
    <alternativeName>
        <fullName evidence="9 11">SAICAR synthetase</fullName>
    </alternativeName>
</protein>
<evidence type="ECO:0000256" key="9">
    <source>
        <dbReference type="ARBA" id="ARBA00030409"/>
    </source>
</evidence>
<dbReference type="GO" id="GO:0005524">
    <property type="term" value="F:ATP binding"/>
    <property type="evidence" value="ECO:0007669"/>
    <property type="project" value="UniProtKB-KW"/>
</dbReference>
<evidence type="ECO:0000256" key="2">
    <source>
        <dbReference type="ARBA" id="ARBA00010190"/>
    </source>
</evidence>
<comment type="catalytic activity">
    <reaction evidence="10 11">
        <text>5-amino-1-(5-phospho-D-ribosyl)imidazole-4-carboxylate + L-aspartate + ATP = (2S)-2-[5-amino-1-(5-phospho-beta-D-ribosyl)imidazole-4-carboxamido]succinate + ADP + phosphate + 2 H(+)</text>
        <dbReference type="Rhea" id="RHEA:22628"/>
        <dbReference type="ChEBI" id="CHEBI:15378"/>
        <dbReference type="ChEBI" id="CHEBI:29991"/>
        <dbReference type="ChEBI" id="CHEBI:30616"/>
        <dbReference type="ChEBI" id="CHEBI:43474"/>
        <dbReference type="ChEBI" id="CHEBI:58443"/>
        <dbReference type="ChEBI" id="CHEBI:77657"/>
        <dbReference type="ChEBI" id="CHEBI:456216"/>
        <dbReference type="EC" id="6.3.2.6"/>
    </reaction>
</comment>
<evidence type="ECO:0000313" key="14">
    <source>
        <dbReference type="Proteomes" id="UP000052946"/>
    </source>
</evidence>
<evidence type="ECO:0000256" key="10">
    <source>
        <dbReference type="ARBA" id="ARBA00048475"/>
    </source>
</evidence>
<proteinExistence type="inferred from homology"/>
<dbReference type="Pfam" id="PF01259">
    <property type="entry name" value="SAICAR_synt"/>
    <property type="match status" value="1"/>
</dbReference>
<dbReference type="HAMAP" id="MF_00137">
    <property type="entry name" value="SAICAR_synth"/>
    <property type="match status" value="1"/>
</dbReference>
<dbReference type="AlphaFoldDB" id="A0A0U9HAI8"/>
<dbReference type="GO" id="GO:0009236">
    <property type="term" value="P:cobalamin biosynthetic process"/>
    <property type="evidence" value="ECO:0007669"/>
    <property type="project" value="InterPro"/>
</dbReference>
<dbReference type="EMBL" id="BBXV01000060">
    <property type="protein sequence ID" value="GAQ19703.1"/>
    <property type="molecule type" value="Genomic_DNA"/>
</dbReference>
<keyword evidence="7 11" id="KW-0658">Purine biosynthesis</keyword>
<evidence type="ECO:0000256" key="6">
    <source>
        <dbReference type="ARBA" id="ARBA00022741"/>
    </source>
</evidence>
<dbReference type="UniPathway" id="UPA00074">
    <property type="reaction ID" value="UER00131"/>
</dbReference>
<keyword evidence="5 11" id="KW-0436">Ligase</keyword>
<dbReference type="InterPro" id="IPR018236">
    <property type="entry name" value="SAICAR_synthetase_CS"/>
</dbReference>
<evidence type="ECO:0000256" key="3">
    <source>
        <dbReference type="ARBA" id="ARBA00012217"/>
    </source>
</evidence>
<dbReference type="FunFam" id="3.30.470.20:FF:000006">
    <property type="entry name" value="Phosphoribosylaminoimidazole-succinocarboxamide synthase"/>
    <property type="match status" value="1"/>
</dbReference>